<evidence type="ECO:0000256" key="1">
    <source>
        <dbReference type="ARBA" id="ARBA00022630"/>
    </source>
</evidence>
<gene>
    <name evidence="4" type="ORF">SAMN05216243_1079</name>
</gene>
<evidence type="ECO:0000313" key="5">
    <source>
        <dbReference type="Proteomes" id="UP000198694"/>
    </source>
</evidence>
<organism evidence="4 5">
    <name type="scientific">Sediminibacillus albus</name>
    <dbReference type="NCBI Taxonomy" id="407036"/>
    <lineage>
        <taxon>Bacteria</taxon>
        <taxon>Bacillati</taxon>
        <taxon>Bacillota</taxon>
        <taxon>Bacilli</taxon>
        <taxon>Bacillales</taxon>
        <taxon>Bacillaceae</taxon>
        <taxon>Sediminibacillus</taxon>
    </lineage>
</organism>
<dbReference type="AlphaFoldDB" id="A0A1G8WZX9"/>
<feature type="domain" description="Flavodoxin-like fold" evidence="3">
    <location>
        <begin position="1"/>
        <end position="171"/>
    </location>
</feature>
<keyword evidence="5" id="KW-1185">Reference proteome</keyword>
<dbReference type="PANTHER" id="PTHR43278:SF4">
    <property type="entry name" value="NAD(P)H-DEPENDENT FMN-CONTAINING OXIDOREDUCTASE YWQN-RELATED"/>
    <property type="match status" value="1"/>
</dbReference>
<keyword evidence="2" id="KW-0288">FMN</keyword>
<dbReference type="InterPro" id="IPR029039">
    <property type="entry name" value="Flavoprotein-like_sf"/>
</dbReference>
<dbReference type="EMBL" id="FNFL01000001">
    <property type="protein sequence ID" value="SDJ83761.1"/>
    <property type="molecule type" value="Genomic_DNA"/>
</dbReference>
<keyword evidence="1" id="KW-0285">Flavoprotein</keyword>
<evidence type="ECO:0000256" key="2">
    <source>
        <dbReference type="ARBA" id="ARBA00022643"/>
    </source>
</evidence>
<dbReference type="PANTHER" id="PTHR43278">
    <property type="entry name" value="NAD(P)H-DEPENDENT FMN-CONTAINING OXIDOREDUCTASE YWQN-RELATED"/>
    <property type="match status" value="1"/>
</dbReference>
<dbReference type="Pfam" id="PF02525">
    <property type="entry name" value="Flavodoxin_2"/>
    <property type="match status" value="1"/>
</dbReference>
<proteinExistence type="predicted"/>
<dbReference type="Proteomes" id="UP000198694">
    <property type="component" value="Unassembled WGS sequence"/>
</dbReference>
<evidence type="ECO:0000259" key="3">
    <source>
        <dbReference type="Pfam" id="PF02525"/>
    </source>
</evidence>
<dbReference type="OrthoDB" id="9805976at2"/>
<sequence length="186" mass="21527">MKILALLGSSRKEGNSEHLAKKALADIDYTSIYLRDYQINPILDKRHDAEGFTSVNDDYERLLEAFLAHDIIVFATPLYWFGMSGQMKNFFDRWSQYMRDSRYNFKGEIPKKSAYTIVTGNSPDPKISALPLIQQFHYIFDYIGMEFADYIIGQANQPGDIANDSFAIQKAELWNQKFKKNLNSTR</sequence>
<dbReference type="SUPFAM" id="SSF52218">
    <property type="entry name" value="Flavoproteins"/>
    <property type="match status" value="1"/>
</dbReference>
<evidence type="ECO:0000313" key="4">
    <source>
        <dbReference type="EMBL" id="SDJ83761.1"/>
    </source>
</evidence>
<dbReference type="InterPro" id="IPR051796">
    <property type="entry name" value="ISF_SsuE-like"/>
</dbReference>
<protein>
    <submittedName>
        <fullName evidence="4">Multimeric flavodoxin WrbA</fullName>
    </submittedName>
</protein>
<dbReference type="InterPro" id="IPR003680">
    <property type="entry name" value="Flavodoxin_fold"/>
</dbReference>
<reference evidence="4 5" key="1">
    <citation type="submission" date="2016-10" db="EMBL/GenBank/DDBJ databases">
        <authorList>
            <person name="de Groot N.N."/>
        </authorList>
    </citation>
    <scope>NUCLEOTIDE SEQUENCE [LARGE SCALE GENOMIC DNA]</scope>
    <source>
        <strain evidence="4 5">CGMCC 1.6502</strain>
    </source>
</reference>
<name>A0A1G8WZX9_9BACI</name>
<accession>A0A1G8WZX9</accession>
<dbReference type="Gene3D" id="3.40.50.360">
    <property type="match status" value="1"/>
</dbReference>
<dbReference type="STRING" id="407036.SAMN05216243_1079"/>